<organism evidence="9">
    <name type="scientific">uncultured bacterium Contigcl_1764b</name>
    <dbReference type="NCBI Taxonomy" id="1393658"/>
    <lineage>
        <taxon>Bacteria</taxon>
        <taxon>environmental samples</taxon>
    </lineage>
</organism>
<dbReference type="SUPFAM" id="SSF51445">
    <property type="entry name" value="(Trans)glycosidases"/>
    <property type="match status" value="1"/>
</dbReference>
<keyword evidence="7" id="KW-0732">Signal</keyword>
<dbReference type="Gene3D" id="2.60.120.260">
    <property type="entry name" value="Galactose-binding domain-like"/>
    <property type="match status" value="1"/>
</dbReference>
<dbReference type="PRINTS" id="PR00134">
    <property type="entry name" value="GLHYDRLASE10"/>
</dbReference>
<dbReference type="EMBL" id="KC246866">
    <property type="protein sequence ID" value="AHF26081.1"/>
    <property type="molecule type" value="Genomic_DNA"/>
</dbReference>
<dbReference type="AlphaFoldDB" id="W0FM95"/>
<keyword evidence="2 6" id="KW-0378">Hydrolase</keyword>
<name>W0FM95_9BACT</name>
<proteinExistence type="inferred from homology"/>
<protein>
    <recommendedName>
        <fullName evidence="6">Beta-xylanase</fullName>
        <ecNumber evidence="6">3.2.1.8</ecNumber>
    </recommendedName>
</protein>
<evidence type="ECO:0000256" key="6">
    <source>
        <dbReference type="RuleBase" id="RU361174"/>
    </source>
</evidence>
<dbReference type="InterPro" id="IPR001000">
    <property type="entry name" value="GH10_dom"/>
</dbReference>
<dbReference type="PROSITE" id="PS51760">
    <property type="entry name" value="GH10_2"/>
    <property type="match status" value="1"/>
</dbReference>
<dbReference type="SMART" id="SM00633">
    <property type="entry name" value="Glyco_10"/>
    <property type="match status" value="1"/>
</dbReference>
<evidence type="ECO:0000256" key="5">
    <source>
        <dbReference type="ARBA" id="ARBA00023326"/>
    </source>
</evidence>
<evidence type="ECO:0000256" key="3">
    <source>
        <dbReference type="ARBA" id="ARBA00023277"/>
    </source>
</evidence>
<sequence>MGKRLLALMMILSLLAGCCAAFADASATVYTSDFGKDEDGWYGRGAQSFRTAESTLRTVGRQSDWNSPGRDFDLIEGGKYDLSVEVRQDELDSASFMISIAHSAEGVETYENLAFGQAAKGEWTTLKGSYEAGAFDRSVLYVETTGAPTLEYEIRNFTVTAPEVLPEAKPTEPPMEIAEAEEIPSLKDIYAGKFDFGAAAPQSVFRDIKWMKLMKSQFSILTPENELKPDAVLDVSGSIRLIKETGDETAVAVHFDAAKALLNFAKSNGLKVHGHVLLWHSQTPETLFHESYDTKKPLLTRETLLGRMENYIKGVMEYLGENYPGVVVSWDVLNEAIDDGTNWLRNSNWRKIIGDDYPNYAFAYARQYAPEGTLLYYNDYNTAYPAKLKGILKLLNTLIPDGNIDGYGFQMHHSVGQPTDAMIRSCVETVARTGLKLRVSELDVGVDGNSEIWFTKQASRYAMIMRLMLEYSDQTEAVQVWGLTDLMSWRSRNYPLLFDGKGNPKPAFWAVADPYSVQ</sequence>
<comment type="similarity">
    <text evidence="6">Belongs to the glycosyl hydrolase 10 (cellulase F) family.</text>
</comment>
<dbReference type="PANTHER" id="PTHR31490:SF90">
    <property type="entry name" value="ENDO-1,4-BETA-XYLANASE A"/>
    <property type="match status" value="1"/>
</dbReference>
<feature type="domain" description="GH10" evidence="8">
    <location>
        <begin position="180"/>
        <end position="514"/>
    </location>
</feature>
<reference evidence="9" key="1">
    <citation type="journal article" date="2013" name="PLoS ONE">
        <title>Metagenomic insights into the carbohydrate-active enzymes carried by the microorganisms adhering to solid digesta in the rumen of cows.</title>
        <authorList>
            <person name="Wang L."/>
            <person name="Hatem A."/>
            <person name="Catalyurek U.V."/>
            <person name="Morrison M."/>
            <person name="Yu Z."/>
        </authorList>
    </citation>
    <scope>NUCLEOTIDE SEQUENCE</scope>
</reference>
<dbReference type="InterPro" id="IPR017853">
    <property type="entry name" value="GH"/>
</dbReference>
<dbReference type="SUPFAM" id="SSF49785">
    <property type="entry name" value="Galactose-binding domain-like"/>
    <property type="match status" value="1"/>
</dbReference>
<dbReference type="Pfam" id="PF00331">
    <property type="entry name" value="Glyco_hydro_10"/>
    <property type="match status" value="1"/>
</dbReference>
<evidence type="ECO:0000259" key="8">
    <source>
        <dbReference type="PROSITE" id="PS51760"/>
    </source>
</evidence>
<dbReference type="GO" id="GO:0045493">
    <property type="term" value="P:xylan catabolic process"/>
    <property type="evidence" value="ECO:0007669"/>
    <property type="project" value="UniProtKB-KW"/>
</dbReference>
<keyword evidence="9" id="KW-0858">Xylan degradation</keyword>
<dbReference type="GO" id="GO:0031176">
    <property type="term" value="F:endo-1,4-beta-xylanase activity"/>
    <property type="evidence" value="ECO:0007669"/>
    <property type="project" value="UniProtKB-EC"/>
</dbReference>
<feature type="signal peptide" evidence="7">
    <location>
        <begin position="1"/>
        <end position="23"/>
    </location>
</feature>
<dbReference type="PANTHER" id="PTHR31490">
    <property type="entry name" value="GLYCOSYL HYDROLASE"/>
    <property type="match status" value="1"/>
</dbReference>
<evidence type="ECO:0000256" key="4">
    <source>
        <dbReference type="ARBA" id="ARBA00023295"/>
    </source>
</evidence>
<keyword evidence="3 6" id="KW-0119">Carbohydrate metabolism</keyword>
<keyword evidence="4 6" id="KW-0326">Glycosidase</keyword>
<evidence type="ECO:0000256" key="7">
    <source>
        <dbReference type="SAM" id="SignalP"/>
    </source>
</evidence>
<keyword evidence="5 6" id="KW-0624">Polysaccharide degradation</keyword>
<dbReference type="InterPro" id="IPR003305">
    <property type="entry name" value="CenC_carb-bd"/>
</dbReference>
<dbReference type="InterPro" id="IPR044846">
    <property type="entry name" value="GH10"/>
</dbReference>
<accession>W0FM95</accession>
<dbReference type="EC" id="3.2.1.8" evidence="6"/>
<comment type="catalytic activity">
    <reaction evidence="6">
        <text>Endohydrolysis of (1-&gt;4)-beta-D-xylosidic linkages in xylans.</text>
        <dbReference type="EC" id="3.2.1.8"/>
    </reaction>
</comment>
<keyword evidence="1" id="KW-0677">Repeat</keyword>
<dbReference type="Pfam" id="PF02018">
    <property type="entry name" value="CBM_4_9"/>
    <property type="match status" value="1"/>
</dbReference>
<evidence type="ECO:0000256" key="2">
    <source>
        <dbReference type="ARBA" id="ARBA00022801"/>
    </source>
</evidence>
<dbReference type="InterPro" id="IPR008979">
    <property type="entry name" value="Galactose-bd-like_sf"/>
</dbReference>
<dbReference type="Gene3D" id="3.20.20.80">
    <property type="entry name" value="Glycosidases"/>
    <property type="match status" value="1"/>
</dbReference>
<evidence type="ECO:0000313" key="9">
    <source>
        <dbReference type="EMBL" id="AHF26081.1"/>
    </source>
</evidence>
<feature type="chain" id="PRO_5004789385" description="Beta-xylanase" evidence="7">
    <location>
        <begin position="24"/>
        <end position="518"/>
    </location>
</feature>
<evidence type="ECO:0000256" key="1">
    <source>
        <dbReference type="ARBA" id="ARBA00022737"/>
    </source>
</evidence>
<dbReference type="PROSITE" id="PS51257">
    <property type="entry name" value="PROKAR_LIPOPROTEIN"/>
    <property type="match status" value="1"/>
</dbReference>